<sequence length="85" mass="9833">MCTCVEDSDNNNKSAKSFVQMIAERAFKYQFTPQKHKTKNSKMVEDAKYNLIPQPKPTSFQILSTTEKYNILNTFSPLQNLIKLN</sequence>
<proteinExistence type="predicted"/>
<accession>A0A2P2PMV3</accession>
<dbReference type="AlphaFoldDB" id="A0A2P2PMV3"/>
<protein>
    <submittedName>
        <fullName evidence="1">Uncharacterized protein</fullName>
    </submittedName>
</protein>
<organism evidence="1">
    <name type="scientific">Rhizophora mucronata</name>
    <name type="common">Asiatic mangrove</name>
    <dbReference type="NCBI Taxonomy" id="61149"/>
    <lineage>
        <taxon>Eukaryota</taxon>
        <taxon>Viridiplantae</taxon>
        <taxon>Streptophyta</taxon>
        <taxon>Embryophyta</taxon>
        <taxon>Tracheophyta</taxon>
        <taxon>Spermatophyta</taxon>
        <taxon>Magnoliopsida</taxon>
        <taxon>eudicotyledons</taxon>
        <taxon>Gunneridae</taxon>
        <taxon>Pentapetalae</taxon>
        <taxon>rosids</taxon>
        <taxon>fabids</taxon>
        <taxon>Malpighiales</taxon>
        <taxon>Rhizophoraceae</taxon>
        <taxon>Rhizophora</taxon>
    </lineage>
</organism>
<reference evidence="1" key="1">
    <citation type="submission" date="2018-02" db="EMBL/GenBank/DDBJ databases">
        <title>Rhizophora mucronata_Transcriptome.</title>
        <authorList>
            <person name="Meera S.P."/>
            <person name="Sreeshan A."/>
            <person name="Augustine A."/>
        </authorList>
    </citation>
    <scope>NUCLEOTIDE SEQUENCE</scope>
    <source>
        <tissue evidence="1">Leaf</tissue>
    </source>
</reference>
<evidence type="ECO:0000313" key="1">
    <source>
        <dbReference type="EMBL" id="MBX56038.1"/>
    </source>
</evidence>
<dbReference type="EMBL" id="GGEC01075554">
    <property type="protein sequence ID" value="MBX56038.1"/>
    <property type="molecule type" value="Transcribed_RNA"/>
</dbReference>
<name>A0A2P2PMV3_RHIMU</name>